<dbReference type="PANTHER" id="PTHR21541:SF3">
    <property type="entry name" value="STRUCTURE-SPECIFIC ENDONUCLEASE SUBUNIT SLX4"/>
    <property type="match status" value="1"/>
</dbReference>
<keyword evidence="4" id="KW-0233">DNA recombination</keyword>
<comment type="similarity">
    <text evidence="2">Belongs to the SLX4 family.</text>
</comment>
<dbReference type="Proteomes" id="UP000078492">
    <property type="component" value="Unassembled WGS sequence"/>
</dbReference>
<evidence type="ECO:0000256" key="7">
    <source>
        <dbReference type="ARBA" id="ARBA00029496"/>
    </source>
</evidence>
<evidence type="ECO:0000256" key="1">
    <source>
        <dbReference type="ARBA" id="ARBA00004123"/>
    </source>
</evidence>
<evidence type="ECO:0000256" key="4">
    <source>
        <dbReference type="ARBA" id="ARBA00023172"/>
    </source>
</evidence>
<dbReference type="EMBL" id="KQ979199">
    <property type="protein sequence ID" value="KYN22275.1"/>
    <property type="molecule type" value="Genomic_DNA"/>
</dbReference>
<dbReference type="GO" id="GO:0000712">
    <property type="term" value="P:resolution of meiotic recombination intermediates"/>
    <property type="evidence" value="ECO:0007669"/>
    <property type="project" value="TreeGrafter"/>
</dbReference>
<name>A0A151JBE3_9HYME</name>
<organism evidence="8 9">
    <name type="scientific">Trachymyrmex cornetzi</name>
    <dbReference type="NCBI Taxonomy" id="471704"/>
    <lineage>
        <taxon>Eukaryota</taxon>
        <taxon>Metazoa</taxon>
        <taxon>Ecdysozoa</taxon>
        <taxon>Arthropoda</taxon>
        <taxon>Hexapoda</taxon>
        <taxon>Insecta</taxon>
        <taxon>Pterygota</taxon>
        <taxon>Neoptera</taxon>
        <taxon>Endopterygota</taxon>
        <taxon>Hymenoptera</taxon>
        <taxon>Apocrita</taxon>
        <taxon>Aculeata</taxon>
        <taxon>Formicoidea</taxon>
        <taxon>Formicidae</taxon>
        <taxon>Myrmicinae</taxon>
        <taxon>Trachymyrmex</taxon>
    </lineage>
</organism>
<gene>
    <name evidence="8" type="ORF">ALC57_05330</name>
</gene>
<dbReference type="GO" id="GO:0033557">
    <property type="term" value="C:Slx1-Slx4 complex"/>
    <property type="evidence" value="ECO:0007669"/>
    <property type="project" value="InterPro"/>
</dbReference>
<dbReference type="OrthoDB" id="1931232at2759"/>
<keyword evidence="8" id="KW-0540">Nuclease</keyword>
<dbReference type="KEGG" id="tcz:108759249"/>
<evidence type="ECO:0000256" key="3">
    <source>
        <dbReference type="ARBA" id="ARBA00022763"/>
    </source>
</evidence>
<dbReference type="GO" id="GO:0004519">
    <property type="term" value="F:endonuclease activity"/>
    <property type="evidence" value="ECO:0007669"/>
    <property type="project" value="UniProtKB-KW"/>
</dbReference>
<evidence type="ECO:0000256" key="6">
    <source>
        <dbReference type="ARBA" id="ARBA00023242"/>
    </source>
</evidence>
<keyword evidence="8" id="KW-0378">Hydrolase</keyword>
<evidence type="ECO:0000256" key="5">
    <source>
        <dbReference type="ARBA" id="ARBA00023204"/>
    </source>
</evidence>
<accession>A0A151JBE3</accession>
<proteinExistence type="inferred from homology"/>
<sequence length="88" mass="10382">MEFYETESSSVLENSSNITEAFMKLINIDKALHNKILQYEPVNIDHLRCMLQTHGFKCKLPNLMNFLDQQCITFYSPEQNAKRIRRKA</sequence>
<evidence type="ECO:0000313" key="8">
    <source>
        <dbReference type="EMBL" id="KYN22275.1"/>
    </source>
</evidence>
<comment type="subcellular location">
    <subcellularLocation>
        <location evidence="1">Nucleus</location>
    </subcellularLocation>
</comment>
<keyword evidence="8" id="KW-0255">Endonuclease</keyword>
<dbReference type="PANTHER" id="PTHR21541">
    <property type="entry name" value="BTB POZ DOMAIN CONTAINING 12"/>
    <property type="match status" value="1"/>
</dbReference>
<dbReference type="InterPro" id="IPR018574">
    <property type="entry name" value="Structure-sp_endonuc_su_Slx4"/>
</dbReference>
<protein>
    <recommendedName>
        <fullName evidence="7">Structure-specific endonuclease subunit SLX4</fullName>
    </recommendedName>
</protein>
<keyword evidence="6" id="KW-0539">Nucleus</keyword>
<keyword evidence="5" id="KW-0234">DNA repair</keyword>
<dbReference type="AlphaFoldDB" id="A0A151JBE3"/>
<dbReference type="STRING" id="471704.A0A151JBE3"/>
<keyword evidence="3" id="KW-0227">DNA damage</keyword>
<evidence type="ECO:0000313" key="9">
    <source>
        <dbReference type="Proteomes" id="UP000078492"/>
    </source>
</evidence>
<reference evidence="8 9" key="1">
    <citation type="submission" date="2015-09" db="EMBL/GenBank/DDBJ databases">
        <title>Trachymyrmex cornetzi WGS genome.</title>
        <authorList>
            <person name="Nygaard S."/>
            <person name="Hu H."/>
            <person name="Boomsma J."/>
            <person name="Zhang G."/>
        </authorList>
    </citation>
    <scope>NUCLEOTIDE SEQUENCE [LARGE SCALE GENOMIC DNA]</scope>
    <source>
        <strain evidence="8">Tcor2-1</strain>
        <tissue evidence="8">Whole body</tissue>
    </source>
</reference>
<dbReference type="Pfam" id="PF09494">
    <property type="entry name" value="Slx4"/>
    <property type="match status" value="1"/>
</dbReference>
<evidence type="ECO:0000256" key="2">
    <source>
        <dbReference type="ARBA" id="ARBA00006661"/>
    </source>
</evidence>
<keyword evidence="9" id="KW-1185">Reference proteome</keyword>
<dbReference type="GO" id="GO:0006260">
    <property type="term" value="P:DNA replication"/>
    <property type="evidence" value="ECO:0007669"/>
    <property type="project" value="InterPro"/>
</dbReference>
<dbReference type="GO" id="GO:0006281">
    <property type="term" value="P:DNA repair"/>
    <property type="evidence" value="ECO:0007669"/>
    <property type="project" value="UniProtKB-KW"/>
</dbReference>